<dbReference type="FunFam" id="3.20.20.70:FF:000221">
    <property type="entry name" value="tRNA-dihydrouridine synthase"/>
    <property type="match status" value="1"/>
</dbReference>
<dbReference type="PANTHER" id="PTHR11082:SF31">
    <property type="entry name" value="TRNA-DIHYDROURIDINE(20A_20B) SYNTHASE [NAD(P)+]-LIKE"/>
    <property type="match status" value="1"/>
</dbReference>
<evidence type="ECO:0000313" key="8">
    <source>
        <dbReference type="Proteomes" id="UP000037069"/>
    </source>
</evidence>
<dbReference type="Proteomes" id="UP000037069">
    <property type="component" value="Unassembled WGS sequence"/>
</dbReference>
<dbReference type="AlphaFoldDB" id="A0A0L0CE11"/>
<sequence length="392" mass="44900">MDIPKQRSQINILEVFRQEKLQKHGFLTVSAPMVRYSKLEFRRLLRKHGVKLCFTPMIIADSFNNSEKARQNEFTTTPEDKPLIAQFAAKDSMEFCQAAELIYPYVDGIDLNCGCPQSWAINKGYGCGLLKQPELVKDIIQTIRRRVNENFSVSLKIRLLNHESSQTTIEFARQLEMCGATFLSLHGRTMWQKTSDPLNVEAIREVKQSLSIPLIANGNVKSWQTACELYEQTKADGIMAARGLLANPTLFNSSYPHTSTSAPLDCVQDWLNIAAEAGDNLQFLCFHHHLTFMWGCNLKRKLRLEFNTFTKKQQILDFFYDNYNVKPAAEFLNNPLNYTDCTYTHTNNSQELTTESWNSNTNGKFFNEFQQELDGEAEQDDCDLGSSFFAEI</sequence>
<dbReference type="EMBL" id="JRES01000523">
    <property type="protein sequence ID" value="KNC30437.1"/>
    <property type="molecule type" value="Genomic_DNA"/>
</dbReference>
<dbReference type="GO" id="GO:0050660">
    <property type="term" value="F:flavin adenine dinucleotide binding"/>
    <property type="evidence" value="ECO:0007669"/>
    <property type="project" value="InterPro"/>
</dbReference>
<evidence type="ECO:0000313" key="7">
    <source>
        <dbReference type="EMBL" id="KNC30437.1"/>
    </source>
</evidence>
<keyword evidence="4" id="KW-0819">tRNA processing</keyword>
<gene>
    <name evidence="7" type="ORF">FF38_07452</name>
</gene>
<dbReference type="STRING" id="7375.A0A0L0CE11"/>
<name>A0A0L0CE11_LUCCU</name>
<dbReference type="GO" id="GO:0017150">
    <property type="term" value="F:tRNA dihydrouridine synthase activity"/>
    <property type="evidence" value="ECO:0007669"/>
    <property type="project" value="InterPro"/>
</dbReference>
<dbReference type="PANTHER" id="PTHR11082">
    <property type="entry name" value="TRNA-DIHYDROURIDINE SYNTHASE"/>
    <property type="match status" value="1"/>
</dbReference>
<feature type="domain" description="DUS-like FMN-binding" evidence="6">
    <location>
        <begin position="31"/>
        <end position="271"/>
    </location>
</feature>
<evidence type="ECO:0000256" key="5">
    <source>
        <dbReference type="ARBA" id="ARBA00023002"/>
    </source>
</evidence>
<keyword evidence="3" id="KW-0288">FMN</keyword>
<evidence type="ECO:0000256" key="1">
    <source>
        <dbReference type="ARBA" id="ARBA00001917"/>
    </source>
</evidence>
<dbReference type="OrthoDB" id="9977870at2759"/>
<dbReference type="InterPro" id="IPR018517">
    <property type="entry name" value="tRNA_hU_synthase_CS"/>
</dbReference>
<dbReference type="Pfam" id="PF01207">
    <property type="entry name" value="Dus"/>
    <property type="match status" value="1"/>
</dbReference>
<dbReference type="InterPro" id="IPR013785">
    <property type="entry name" value="Aldolase_TIM"/>
</dbReference>
<dbReference type="CDD" id="cd02801">
    <property type="entry name" value="DUS_like_FMN"/>
    <property type="match status" value="1"/>
</dbReference>
<reference evidence="7 8" key="1">
    <citation type="journal article" date="2015" name="Nat. Commun.">
        <title>Lucilia cuprina genome unlocks parasitic fly biology to underpin future interventions.</title>
        <authorList>
            <person name="Anstead C.A."/>
            <person name="Korhonen P.K."/>
            <person name="Young N.D."/>
            <person name="Hall R.S."/>
            <person name="Jex A.R."/>
            <person name="Murali S.C."/>
            <person name="Hughes D.S."/>
            <person name="Lee S.F."/>
            <person name="Perry T."/>
            <person name="Stroehlein A.J."/>
            <person name="Ansell B.R."/>
            <person name="Breugelmans B."/>
            <person name="Hofmann A."/>
            <person name="Qu J."/>
            <person name="Dugan S."/>
            <person name="Lee S.L."/>
            <person name="Chao H."/>
            <person name="Dinh H."/>
            <person name="Han Y."/>
            <person name="Doddapaneni H.V."/>
            <person name="Worley K.C."/>
            <person name="Muzny D.M."/>
            <person name="Ioannidis P."/>
            <person name="Waterhouse R.M."/>
            <person name="Zdobnov E.M."/>
            <person name="James P.J."/>
            <person name="Bagnall N.H."/>
            <person name="Kotze A.C."/>
            <person name="Gibbs R.A."/>
            <person name="Richards S."/>
            <person name="Batterham P."/>
            <person name="Gasser R.B."/>
        </authorList>
    </citation>
    <scope>NUCLEOTIDE SEQUENCE [LARGE SCALE GENOMIC DNA]</scope>
    <source>
        <strain evidence="7 8">LS</strain>
        <tissue evidence="7">Full body</tissue>
    </source>
</reference>
<protein>
    <recommendedName>
        <fullName evidence="6">DUS-like FMN-binding domain-containing protein</fullName>
    </recommendedName>
</protein>
<dbReference type="InterPro" id="IPR035587">
    <property type="entry name" value="DUS-like_FMN-bd"/>
</dbReference>
<dbReference type="Gene3D" id="3.20.20.70">
    <property type="entry name" value="Aldolase class I"/>
    <property type="match status" value="1"/>
</dbReference>
<dbReference type="OMA" id="QRPHHDI"/>
<accession>A0A0L0CE11</accession>
<comment type="caution">
    <text evidence="7">The sequence shown here is derived from an EMBL/GenBank/DDBJ whole genome shotgun (WGS) entry which is preliminary data.</text>
</comment>
<keyword evidence="5" id="KW-0560">Oxidoreductase</keyword>
<proteinExistence type="predicted"/>
<evidence type="ECO:0000256" key="4">
    <source>
        <dbReference type="ARBA" id="ARBA00022694"/>
    </source>
</evidence>
<evidence type="ECO:0000259" key="6">
    <source>
        <dbReference type="Pfam" id="PF01207"/>
    </source>
</evidence>
<organism evidence="7 8">
    <name type="scientific">Lucilia cuprina</name>
    <name type="common">Green bottle fly</name>
    <name type="synonym">Australian sheep blowfly</name>
    <dbReference type="NCBI Taxonomy" id="7375"/>
    <lineage>
        <taxon>Eukaryota</taxon>
        <taxon>Metazoa</taxon>
        <taxon>Ecdysozoa</taxon>
        <taxon>Arthropoda</taxon>
        <taxon>Hexapoda</taxon>
        <taxon>Insecta</taxon>
        <taxon>Pterygota</taxon>
        <taxon>Neoptera</taxon>
        <taxon>Endopterygota</taxon>
        <taxon>Diptera</taxon>
        <taxon>Brachycera</taxon>
        <taxon>Muscomorpha</taxon>
        <taxon>Oestroidea</taxon>
        <taxon>Calliphoridae</taxon>
        <taxon>Luciliinae</taxon>
        <taxon>Lucilia</taxon>
    </lineage>
</organism>
<keyword evidence="2" id="KW-0285">Flavoprotein</keyword>
<comment type="cofactor">
    <cofactor evidence="1">
        <name>FMN</name>
        <dbReference type="ChEBI" id="CHEBI:58210"/>
    </cofactor>
</comment>
<keyword evidence="8" id="KW-1185">Reference proteome</keyword>
<dbReference type="PROSITE" id="PS01136">
    <property type="entry name" value="UPF0034"/>
    <property type="match status" value="1"/>
</dbReference>
<evidence type="ECO:0000256" key="2">
    <source>
        <dbReference type="ARBA" id="ARBA00022630"/>
    </source>
</evidence>
<dbReference type="SUPFAM" id="SSF51395">
    <property type="entry name" value="FMN-linked oxidoreductases"/>
    <property type="match status" value="1"/>
</dbReference>
<evidence type="ECO:0000256" key="3">
    <source>
        <dbReference type="ARBA" id="ARBA00022643"/>
    </source>
</evidence>